<dbReference type="InterPro" id="IPR043968">
    <property type="entry name" value="SGNH"/>
</dbReference>
<organism evidence="11 12">
    <name type="scientific">Bradyrhizobium japonicum</name>
    <dbReference type="NCBI Taxonomy" id="375"/>
    <lineage>
        <taxon>Bacteria</taxon>
        <taxon>Pseudomonadati</taxon>
        <taxon>Pseudomonadota</taxon>
        <taxon>Alphaproteobacteria</taxon>
        <taxon>Hyphomicrobiales</taxon>
        <taxon>Nitrobacteraceae</taxon>
        <taxon>Bradyrhizobium</taxon>
    </lineage>
</organism>
<dbReference type="InterPro" id="IPR050879">
    <property type="entry name" value="Acyltransferase_3"/>
</dbReference>
<feature type="domain" description="Acyltransferase 3" evidence="9">
    <location>
        <begin position="34"/>
        <end position="348"/>
    </location>
</feature>
<dbReference type="GO" id="GO:0005886">
    <property type="term" value="C:plasma membrane"/>
    <property type="evidence" value="ECO:0007669"/>
    <property type="project" value="UniProtKB-SubCell"/>
</dbReference>
<evidence type="ECO:0000256" key="5">
    <source>
        <dbReference type="ARBA" id="ARBA00022989"/>
    </source>
</evidence>
<dbReference type="AlphaFoldDB" id="A0A1L3FB42"/>
<proteinExistence type="predicted"/>
<feature type="transmembrane region" description="Helical" evidence="8">
    <location>
        <begin position="334"/>
        <end position="352"/>
    </location>
</feature>
<feature type="domain" description="SGNH" evidence="10">
    <location>
        <begin position="428"/>
        <end position="647"/>
    </location>
</feature>
<dbReference type="PANTHER" id="PTHR23028">
    <property type="entry name" value="ACETYLTRANSFERASE"/>
    <property type="match status" value="1"/>
</dbReference>
<keyword evidence="3" id="KW-0808">Transferase</keyword>
<evidence type="ECO:0000256" key="6">
    <source>
        <dbReference type="ARBA" id="ARBA00023136"/>
    </source>
</evidence>
<dbReference type="InterPro" id="IPR036514">
    <property type="entry name" value="SGNH_hydro_sf"/>
</dbReference>
<feature type="transmembrane region" description="Helical" evidence="8">
    <location>
        <begin position="298"/>
        <end position="322"/>
    </location>
</feature>
<dbReference type="GO" id="GO:0009103">
    <property type="term" value="P:lipopolysaccharide biosynthetic process"/>
    <property type="evidence" value="ECO:0007669"/>
    <property type="project" value="TreeGrafter"/>
</dbReference>
<evidence type="ECO:0008006" key="13">
    <source>
        <dbReference type="Google" id="ProtNLM"/>
    </source>
</evidence>
<evidence type="ECO:0000256" key="4">
    <source>
        <dbReference type="ARBA" id="ARBA00022692"/>
    </source>
</evidence>
<keyword evidence="7" id="KW-0012">Acyltransferase</keyword>
<feature type="transmembrane region" description="Helical" evidence="8">
    <location>
        <begin position="364"/>
        <end position="385"/>
    </location>
</feature>
<sequence length="657" mass="71341">MQATFLRAPIVATHVRAIRIGSSSVEIMTIYRPDIDGLRAVAVFLVLGFHAFPEAFPAGFVGVDVFFVISGFLITGIILANDFSFAGFYARRARRLFPALLLVTTTALSFGWVFLTPSLFEALGKQVAAAALFLPNLLFWSETGYFDLAASTKPLLHLWSLGVEEQFYLVWPVLMLVGVRFRLRLEWMLLAITLLSLLHCWSLSHFGHTSAAFYSPLARAWELSAGGLLAVMKTGSAKSANSTICVIVGVSMIALVAFFGGGQAAWPNKFALVIVVGSMLAIRYGARSRLAMQTLGSGLMVFLGKISYPLYLWHWPILVFAYVKNGTPLSPWQASVALLASIGLAILTHLAVEVPLKKHLRLSPLAWGAAASLAIVGLTGFSIGLSHGIPSRLPDALQAALAYERYDFKTDAYNPGCWLGNEEDTSKLLPVCLKTNRSDAIVIWGDSHAARLSPGLREVFGSERISQLTRNGCAPLLGLGEPASSGCRDGNAAVFELIRKHPAQTVILFGAWQNYPNDWKIGSAYAAMLEDTIAKIRAAGVAEIFVLGPAPRFDPSLPSRLLQSWLQHRSLMLPGRLQIDLSKTLAIENGIERVARESGTRYISLIKLFCNDEGCLTKIPGSTSDLVTWDYGHLTTSGAILAAQAIQKMDTALSTAR</sequence>
<evidence type="ECO:0000259" key="9">
    <source>
        <dbReference type="Pfam" id="PF01757"/>
    </source>
</evidence>
<evidence type="ECO:0000259" key="10">
    <source>
        <dbReference type="Pfam" id="PF19040"/>
    </source>
</evidence>
<evidence type="ECO:0000313" key="11">
    <source>
        <dbReference type="EMBL" id="APG10515.1"/>
    </source>
</evidence>
<keyword evidence="5 8" id="KW-1133">Transmembrane helix</keyword>
<evidence type="ECO:0000256" key="2">
    <source>
        <dbReference type="ARBA" id="ARBA00022475"/>
    </source>
</evidence>
<dbReference type="EMBL" id="CP017637">
    <property type="protein sequence ID" value="APG10515.1"/>
    <property type="molecule type" value="Genomic_DNA"/>
</dbReference>
<dbReference type="InterPro" id="IPR002656">
    <property type="entry name" value="Acyl_transf_3_dom"/>
</dbReference>
<name>A0A1L3FB42_BRAJP</name>
<keyword evidence="2" id="KW-1003">Cell membrane</keyword>
<keyword evidence="6 8" id="KW-0472">Membrane</keyword>
<accession>A0A1L3FB42</accession>
<feature type="transmembrane region" description="Helical" evidence="8">
    <location>
        <begin position="188"/>
        <end position="207"/>
    </location>
</feature>
<protein>
    <recommendedName>
        <fullName evidence="13">Acyltransferase</fullName>
    </recommendedName>
</protein>
<dbReference type="Gene3D" id="3.40.50.1110">
    <property type="entry name" value="SGNH hydrolase"/>
    <property type="match status" value="1"/>
</dbReference>
<dbReference type="Pfam" id="PF01757">
    <property type="entry name" value="Acyl_transf_3"/>
    <property type="match status" value="1"/>
</dbReference>
<dbReference type="SUPFAM" id="SSF52266">
    <property type="entry name" value="SGNH hydrolase"/>
    <property type="match status" value="1"/>
</dbReference>
<feature type="transmembrane region" description="Helical" evidence="8">
    <location>
        <begin position="96"/>
        <end position="115"/>
    </location>
</feature>
<keyword evidence="4 8" id="KW-0812">Transmembrane</keyword>
<reference evidence="11 12" key="1">
    <citation type="submission" date="2016-11" db="EMBL/GenBank/DDBJ databases">
        <title>Complete Genome Sequence of Bradyrhizobium sp. strain J5, an isolated from soybean nodule in Hokkaido.</title>
        <authorList>
            <person name="Kanehara K."/>
        </authorList>
    </citation>
    <scope>NUCLEOTIDE SEQUENCE [LARGE SCALE GENOMIC DNA]</scope>
    <source>
        <strain evidence="11 12">J5</strain>
    </source>
</reference>
<evidence type="ECO:0000313" key="12">
    <source>
        <dbReference type="Proteomes" id="UP000181962"/>
    </source>
</evidence>
<comment type="subcellular location">
    <subcellularLocation>
        <location evidence="1">Cell membrane</location>
        <topology evidence="1">Multi-pass membrane protein</topology>
    </subcellularLocation>
</comment>
<feature type="transmembrane region" description="Helical" evidence="8">
    <location>
        <begin position="37"/>
        <end position="53"/>
    </location>
</feature>
<gene>
    <name evidence="11" type="ORF">BKD09_19500</name>
</gene>
<evidence type="ECO:0000256" key="8">
    <source>
        <dbReference type="SAM" id="Phobius"/>
    </source>
</evidence>
<evidence type="ECO:0000256" key="7">
    <source>
        <dbReference type="ARBA" id="ARBA00023315"/>
    </source>
</evidence>
<dbReference type="GO" id="GO:0016747">
    <property type="term" value="F:acyltransferase activity, transferring groups other than amino-acyl groups"/>
    <property type="evidence" value="ECO:0007669"/>
    <property type="project" value="InterPro"/>
</dbReference>
<dbReference type="Proteomes" id="UP000181962">
    <property type="component" value="Chromosome"/>
</dbReference>
<dbReference type="GO" id="GO:0016788">
    <property type="term" value="F:hydrolase activity, acting on ester bonds"/>
    <property type="evidence" value="ECO:0007669"/>
    <property type="project" value="UniProtKB-ARBA"/>
</dbReference>
<evidence type="ECO:0000256" key="3">
    <source>
        <dbReference type="ARBA" id="ARBA00022679"/>
    </source>
</evidence>
<dbReference type="Pfam" id="PF19040">
    <property type="entry name" value="SGNH"/>
    <property type="match status" value="1"/>
</dbReference>
<feature type="transmembrane region" description="Helical" evidence="8">
    <location>
        <begin position="166"/>
        <end position="183"/>
    </location>
</feature>
<dbReference type="PANTHER" id="PTHR23028:SF53">
    <property type="entry name" value="ACYL_TRANSF_3 DOMAIN-CONTAINING PROTEIN"/>
    <property type="match status" value="1"/>
</dbReference>
<evidence type="ECO:0000256" key="1">
    <source>
        <dbReference type="ARBA" id="ARBA00004651"/>
    </source>
</evidence>
<feature type="transmembrane region" description="Helical" evidence="8">
    <location>
        <begin position="244"/>
        <end position="264"/>
    </location>
</feature>
<feature type="transmembrane region" description="Helical" evidence="8">
    <location>
        <begin position="65"/>
        <end position="89"/>
    </location>
</feature>